<evidence type="ECO:0000256" key="6">
    <source>
        <dbReference type="ARBA" id="ARBA00022813"/>
    </source>
</evidence>
<comment type="pathway">
    <text evidence="8">Amino-acid biosynthesis; L-arginine biosynthesis; L-ornithine and N-acetyl-L-glutamate from L-glutamate and N(2)-acetyl-L-ornithine (cyclic): step 1/1.</text>
</comment>
<evidence type="ECO:0000256" key="8">
    <source>
        <dbReference type="HAMAP-Rule" id="MF_01106"/>
    </source>
</evidence>
<dbReference type="CDD" id="cd02152">
    <property type="entry name" value="OAT"/>
    <property type="match status" value="1"/>
</dbReference>
<keyword evidence="6 8" id="KW-0068">Autocatalytic cleavage</keyword>
<organism evidence="9">
    <name type="scientific">Thermus islandicus</name>
    <dbReference type="NCBI Taxonomy" id="540988"/>
    <lineage>
        <taxon>Bacteria</taxon>
        <taxon>Thermotogati</taxon>
        <taxon>Deinococcota</taxon>
        <taxon>Deinococci</taxon>
        <taxon>Thermales</taxon>
        <taxon>Thermaceae</taxon>
        <taxon>Thermus</taxon>
    </lineage>
</organism>
<name>A0A831XHJ8_9DEIN</name>
<feature type="site" description="Cleavage; by autolysis" evidence="8">
    <location>
        <begin position="175"/>
        <end position="176"/>
    </location>
</feature>
<feature type="binding site" evidence="8">
    <location>
        <position position="381"/>
    </location>
    <ligand>
        <name>substrate</name>
    </ligand>
</feature>
<dbReference type="Pfam" id="PF01960">
    <property type="entry name" value="ArgJ"/>
    <property type="match status" value="1"/>
</dbReference>
<dbReference type="Gene3D" id="3.10.20.340">
    <property type="entry name" value="ArgJ beta chain, C-terminal domain"/>
    <property type="match status" value="1"/>
</dbReference>
<gene>
    <name evidence="8 9" type="primary">argJ</name>
    <name evidence="9" type="ORF">ENP09_05610</name>
</gene>
<protein>
    <recommendedName>
        <fullName evidence="8">Arginine biosynthesis bifunctional protein ArgJ</fullName>
    </recommendedName>
    <domain>
        <recommendedName>
            <fullName evidence="8">Glutamate N-acetyltransferase</fullName>
            <ecNumber evidence="8">2.3.1.35</ecNumber>
        </recommendedName>
        <alternativeName>
            <fullName evidence="8">Ornithine acetyltransferase</fullName>
            <shortName evidence="8">OATase</shortName>
        </alternativeName>
        <alternativeName>
            <fullName evidence="8">Ornithine transacetylase</fullName>
        </alternativeName>
    </domain>
    <domain>
        <recommendedName>
            <fullName evidence="8">Amino-acid acetyltransferase</fullName>
            <ecNumber evidence="8">2.3.1.1</ecNumber>
        </recommendedName>
        <alternativeName>
            <fullName evidence="8">N-acetylglutamate synthase</fullName>
            <shortName evidence="8">AGSase</shortName>
        </alternativeName>
    </domain>
    <component>
        <recommendedName>
            <fullName evidence="8">Arginine biosynthesis bifunctional protein ArgJ alpha chain</fullName>
        </recommendedName>
    </component>
    <component>
        <recommendedName>
            <fullName evidence="8">Arginine biosynthesis bifunctional protein ArgJ beta chain</fullName>
        </recommendedName>
    </component>
</protein>
<keyword evidence="8" id="KW-0511">Multifunctional enzyme</keyword>
<evidence type="ECO:0000256" key="3">
    <source>
        <dbReference type="ARBA" id="ARBA00011475"/>
    </source>
</evidence>
<evidence type="ECO:0000256" key="2">
    <source>
        <dbReference type="ARBA" id="ARBA00006774"/>
    </source>
</evidence>
<dbReference type="HAMAP" id="MF_01106">
    <property type="entry name" value="ArgJ"/>
    <property type="match status" value="1"/>
</dbReference>
<evidence type="ECO:0000256" key="1">
    <source>
        <dbReference type="ARBA" id="ARBA00004496"/>
    </source>
</evidence>
<dbReference type="PANTHER" id="PTHR23100:SF0">
    <property type="entry name" value="ARGININE BIOSYNTHESIS BIFUNCTIONAL PROTEIN ARGJ, MITOCHONDRIAL"/>
    <property type="match status" value="1"/>
</dbReference>
<feature type="chain" id="PRO_5033191746" description="Arginine biosynthesis bifunctional protein ArgJ alpha chain" evidence="8">
    <location>
        <begin position="1"/>
        <end position="175"/>
    </location>
</feature>
<reference evidence="9" key="1">
    <citation type="journal article" date="2020" name="mSystems">
        <title>Genome- and Community-Level Interaction Insights into Carbon Utilization and Element Cycling Functions of Hydrothermarchaeota in Hydrothermal Sediment.</title>
        <authorList>
            <person name="Zhou Z."/>
            <person name="Liu Y."/>
            <person name="Xu W."/>
            <person name="Pan J."/>
            <person name="Luo Z.H."/>
            <person name="Li M."/>
        </authorList>
    </citation>
    <scope>NUCLEOTIDE SEQUENCE [LARGE SCALE GENOMIC DNA]</scope>
    <source>
        <strain evidence="9">SpSt-189</strain>
    </source>
</reference>
<dbReference type="GO" id="GO:0004358">
    <property type="term" value="F:L-glutamate N-acetyltransferase activity, acting on acetyl-L-ornithine as donor"/>
    <property type="evidence" value="ECO:0007669"/>
    <property type="project" value="UniProtKB-UniRule"/>
</dbReference>
<evidence type="ECO:0000256" key="7">
    <source>
        <dbReference type="ARBA" id="ARBA00023315"/>
    </source>
</evidence>
<feature type="active site" description="Nucleophile" evidence="8">
    <location>
        <position position="176"/>
    </location>
</feature>
<feature type="chain" id="PRO_5033191747" description="Arginine biosynthesis bifunctional protein ArgJ beta chain" evidence="8">
    <location>
        <begin position="176"/>
        <end position="381"/>
    </location>
</feature>
<dbReference type="GO" id="GO:0004042">
    <property type="term" value="F:L-glutamate N-acetyltransferase activity"/>
    <property type="evidence" value="ECO:0007669"/>
    <property type="project" value="UniProtKB-UniRule"/>
</dbReference>
<dbReference type="EC" id="2.3.1.1" evidence="8"/>
<dbReference type="GO" id="GO:0006526">
    <property type="term" value="P:L-arginine biosynthetic process"/>
    <property type="evidence" value="ECO:0007669"/>
    <property type="project" value="UniProtKB-UniRule"/>
</dbReference>
<dbReference type="PANTHER" id="PTHR23100">
    <property type="entry name" value="ARGININE BIOSYNTHESIS BIFUNCTIONAL PROTEIN ARGJ"/>
    <property type="match status" value="1"/>
</dbReference>
<evidence type="ECO:0000256" key="5">
    <source>
        <dbReference type="ARBA" id="ARBA00022679"/>
    </source>
</evidence>
<dbReference type="InterPro" id="IPR016117">
    <property type="entry name" value="ArgJ-like_dom_sf"/>
</dbReference>
<dbReference type="NCBIfam" id="NF003802">
    <property type="entry name" value="PRK05388.1"/>
    <property type="match status" value="1"/>
</dbReference>
<comment type="subcellular location">
    <subcellularLocation>
        <location evidence="1 8">Cytoplasm</location>
    </subcellularLocation>
</comment>
<dbReference type="GO" id="GO:0006592">
    <property type="term" value="P:ornithine biosynthetic process"/>
    <property type="evidence" value="ECO:0007669"/>
    <property type="project" value="TreeGrafter"/>
</dbReference>
<accession>A0A831XHJ8</accession>
<keyword evidence="4 8" id="KW-0963">Cytoplasm</keyword>
<comment type="caution">
    <text evidence="9">The sequence shown here is derived from an EMBL/GenBank/DDBJ whole genome shotgun (WGS) entry which is preliminary data.</text>
</comment>
<feature type="site" description="Involved in the stabilization of negative charge on the oxyanion by the formation of the oxyanion hole" evidence="8">
    <location>
        <position position="109"/>
    </location>
</feature>
<dbReference type="NCBIfam" id="TIGR00120">
    <property type="entry name" value="ArgJ"/>
    <property type="match status" value="1"/>
</dbReference>
<keyword evidence="5 8" id="KW-0808">Transferase</keyword>
<keyword evidence="8" id="KW-0055">Arginine biosynthesis</keyword>
<comment type="function">
    <text evidence="8">Catalyzes two activities which are involved in the cyclic version of arginine biosynthesis: the synthesis of N-acetylglutamate from glutamate and acetyl-CoA as the acetyl donor, and of ornithine by transacetylation between N(2)-acetylornithine and glutamate.</text>
</comment>
<feature type="binding site" evidence="8">
    <location>
        <position position="143"/>
    </location>
    <ligand>
        <name>substrate</name>
    </ligand>
</feature>
<comment type="subunit">
    <text evidence="3 8">Heterotetramer of two alpha and two beta chains.</text>
</comment>
<dbReference type="SUPFAM" id="SSF56266">
    <property type="entry name" value="DmpA/ArgJ-like"/>
    <property type="match status" value="1"/>
</dbReference>
<evidence type="ECO:0000256" key="4">
    <source>
        <dbReference type="ARBA" id="ARBA00022490"/>
    </source>
</evidence>
<dbReference type="EC" id="2.3.1.35" evidence="8"/>
<sequence length="381" mass="40203">MAVRLPRGFRAGATQAGIKPSGKPDLALLVSGLPAAWAYAATQNRAAAPSIHRGRALYAQGGPLRAVVVNAGNANCATGERGFRDDARMAELAAQRLGVPPEEVLTASTGVIGVPLPVEKVELGLPQIALTPFAEAFAEAILTTDTAVKVAEREVAGARIVGMAKGSGMIHPSMATMLAFLVTDAKVPQEALREAWRGVVDRTFNQVTVDGDTSTNDLALLLANGAYGEVPLEDFFRAVEEVARELARRIARDGEGATKLMTVRVVGAATAEEARRAARAVAQSPLWKSALYGNDPNWGRILAALGNSGARFDPLRVRIALQGIPLYQGGALPFDREGASRAMRAEEVEVFVDLGEGEGEGEAFGCDLTEGYVRINALYTT</sequence>
<comment type="catalytic activity">
    <reaction evidence="8">
        <text>L-glutamate + acetyl-CoA = N-acetyl-L-glutamate + CoA + H(+)</text>
        <dbReference type="Rhea" id="RHEA:24292"/>
        <dbReference type="ChEBI" id="CHEBI:15378"/>
        <dbReference type="ChEBI" id="CHEBI:29985"/>
        <dbReference type="ChEBI" id="CHEBI:44337"/>
        <dbReference type="ChEBI" id="CHEBI:57287"/>
        <dbReference type="ChEBI" id="CHEBI:57288"/>
        <dbReference type="EC" id="2.3.1.1"/>
    </reaction>
</comment>
<dbReference type="InterPro" id="IPR002813">
    <property type="entry name" value="Arg_biosynth_ArgJ"/>
</dbReference>
<proteinExistence type="inferred from homology"/>
<feature type="binding site" evidence="8">
    <location>
        <position position="376"/>
    </location>
    <ligand>
        <name>substrate</name>
    </ligand>
</feature>
<feature type="binding site" evidence="8">
    <location>
        <position position="176"/>
    </location>
    <ligand>
        <name>substrate</name>
    </ligand>
</feature>
<dbReference type="InterPro" id="IPR042195">
    <property type="entry name" value="ArgJ_beta_C"/>
</dbReference>
<feature type="binding site" evidence="8">
    <location>
        <position position="255"/>
    </location>
    <ligand>
        <name>substrate</name>
    </ligand>
</feature>
<dbReference type="EMBL" id="DSHZ01000277">
    <property type="protein sequence ID" value="HEO42340.1"/>
    <property type="molecule type" value="Genomic_DNA"/>
</dbReference>
<keyword evidence="7 8" id="KW-0012">Acyltransferase</keyword>
<comment type="similarity">
    <text evidence="2 8">Belongs to the ArgJ family.</text>
</comment>
<comment type="pathway">
    <text evidence="8">Amino-acid biosynthesis; L-arginine biosynthesis; N(2)-acetyl-L-ornithine from L-glutamate: step 1/4.</text>
</comment>
<feature type="binding site" evidence="8">
    <location>
        <position position="165"/>
    </location>
    <ligand>
        <name>substrate</name>
    </ligand>
</feature>
<feature type="site" description="Involved in the stabilization of negative charge on the oxyanion by the formation of the oxyanion hole" evidence="8">
    <location>
        <position position="110"/>
    </location>
</feature>
<dbReference type="UniPathway" id="UPA00068">
    <property type="reaction ID" value="UER00106"/>
</dbReference>
<dbReference type="GO" id="GO:0005737">
    <property type="term" value="C:cytoplasm"/>
    <property type="evidence" value="ECO:0007669"/>
    <property type="project" value="UniProtKB-SubCell"/>
</dbReference>
<dbReference type="AlphaFoldDB" id="A0A831XHJ8"/>
<keyword evidence="8" id="KW-0028">Amino-acid biosynthesis</keyword>
<dbReference type="FunFam" id="3.10.20.340:FF:000003">
    <property type="entry name" value="Arginine biosynthesis bifunctional protein ArgJ"/>
    <property type="match status" value="1"/>
</dbReference>
<dbReference type="Gene3D" id="3.60.70.12">
    <property type="entry name" value="L-amino peptidase D-ALA esterase/amidase"/>
    <property type="match status" value="1"/>
</dbReference>
<comment type="catalytic activity">
    <reaction evidence="8">
        <text>N(2)-acetyl-L-ornithine + L-glutamate = N-acetyl-L-glutamate + L-ornithine</text>
        <dbReference type="Rhea" id="RHEA:15349"/>
        <dbReference type="ChEBI" id="CHEBI:29985"/>
        <dbReference type="ChEBI" id="CHEBI:44337"/>
        <dbReference type="ChEBI" id="CHEBI:46911"/>
        <dbReference type="ChEBI" id="CHEBI:57805"/>
        <dbReference type="EC" id="2.3.1.35"/>
    </reaction>
</comment>
<evidence type="ECO:0000313" key="9">
    <source>
        <dbReference type="EMBL" id="HEO42340.1"/>
    </source>
</evidence>